<evidence type="ECO:0000313" key="3">
    <source>
        <dbReference type="Proteomes" id="UP000759246"/>
    </source>
</evidence>
<dbReference type="AlphaFoldDB" id="A0A929RN97"/>
<comment type="caution">
    <text evidence="2">The sequence shown here is derived from an EMBL/GenBank/DDBJ whole genome shotgun (WGS) entry which is preliminary data.</text>
</comment>
<proteinExistence type="predicted"/>
<keyword evidence="1" id="KW-0472">Membrane</keyword>
<gene>
    <name evidence="2" type="ORF">HXK09_02420</name>
</gene>
<dbReference type="EMBL" id="JABZGF010000036">
    <property type="protein sequence ID" value="MBF0966018.1"/>
    <property type="molecule type" value="Genomic_DNA"/>
</dbReference>
<name>A0A929RN97_9ACTO</name>
<keyword evidence="1" id="KW-1133">Transmembrane helix</keyword>
<protein>
    <submittedName>
        <fullName evidence="2">Uncharacterized protein</fullName>
    </submittedName>
</protein>
<reference evidence="2" key="1">
    <citation type="submission" date="2020-04" db="EMBL/GenBank/DDBJ databases">
        <title>Deep metagenomics examines the oral microbiome during advanced dental caries in children, revealing novel taxa and co-occurrences with host molecules.</title>
        <authorList>
            <person name="Baker J.L."/>
            <person name="Morton J.T."/>
            <person name="Dinis M."/>
            <person name="Alvarez R."/>
            <person name="Tran N.C."/>
            <person name="Knight R."/>
            <person name="Edlund A."/>
        </authorList>
    </citation>
    <scope>NUCLEOTIDE SEQUENCE</scope>
    <source>
        <strain evidence="2">JCVI_30_bin.13</strain>
    </source>
</reference>
<keyword evidence="1" id="KW-0812">Transmembrane</keyword>
<evidence type="ECO:0000313" key="2">
    <source>
        <dbReference type="EMBL" id="MBF0966018.1"/>
    </source>
</evidence>
<feature type="transmembrane region" description="Helical" evidence="1">
    <location>
        <begin position="82"/>
        <end position="107"/>
    </location>
</feature>
<feature type="transmembrane region" description="Helical" evidence="1">
    <location>
        <begin position="39"/>
        <end position="61"/>
    </location>
</feature>
<dbReference type="Proteomes" id="UP000759246">
    <property type="component" value="Unassembled WGS sequence"/>
</dbReference>
<organism evidence="2 3">
    <name type="scientific">Actinomyces bouchesdurhonensis</name>
    <dbReference type="NCBI Taxonomy" id="1852361"/>
    <lineage>
        <taxon>Bacteria</taxon>
        <taxon>Bacillati</taxon>
        <taxon>Actinomycetota</taxon>
        <taxon>Actinomycetes</taxon>
        <taxon>Actinomycetales</taxon>
        <taxon>Actinomycetaceae</taxon>
        <taxon>Actinomyces</taxon>
    </lineage>
</organism>
<accession>A0A929RN97</accession>
<sequence length="108" mass="11669">MRAVVTTAGKFAAASGVCCLLFYVGVARSLFPGARWGVFLLYIASIVGVRVYMAAQISTFNRTLPRGVHLSFMRLGGRFPELRAKAIACVYAVVIVGFFLICIMSGIN</sequence>
<evidence type="ECO:0000256" key="1">
    <source>
        <dbReference type="SAM" id="Phobius"/>
    </source>
</evidence>